<dbReference type="Proteomes" id="UP000006327">
    <property type="component" value="Unassembled WGS sequence"/>
</dbReference>
<accession>K6XKA6</accession>
<comment type="caution">
    <text evidence="3">The sequence shown here is derived from an EMBL/GenBank/DDBJ whole genome shotgun (WGS) entry which is preliminary data.</text>
</comment>
<dbReference type="OrthoDB" id="327733at2"/>
<dbReference type="InterPro" id="IPR052900">
    <property type="entry name" value="Phospholipid_Metab_Enz"/>
</dbReference>
<protein>
    <submittedName>
        <fullName evidence="3">Alkaline phosphatase D</fullName>
        <ecNumber evidence="3">3.1.3.1</ecNumber>
    </submittedName>
</protein>
<feature type="domain" description="Phospholipase D N-terminal" evidence="2">
    <location>
        <begin position="37"/>
        <end position="127"/>
    </location>
</feature>
<name>K6XKA6_9ALTE</name>
<reference evidence="3 4" key="1">
    <citation type="journal article" date="2017" name="Antonie Van Leeuwenhoek">
        <title>Rhizobium rhizosphaerae sp. nov., a novel species isolated from rice rhizosphere.</title>
        <authorList>
            <person name="Zhao J.J."/>
            <person name="Zhang J."/>
            <person name="Zhang R.J."/>
            <person name="Zhang C.W."/>
            <person name="Yin H.Q."/>
            <person name="Zhang X.X."/>
        </authorList>
    </citation>
    <scope>NUCLEOTIDE SEQUENCE [LARGE SCALE GENOMIC DNA]</scope>
    <source>
        <strain evidence="3 4">BSs20135</strain>
    </source>
</reference>
<dbReference type="InterPro" id="IPR029052">
    <property type="entry name" value="Metallo-depent_PP-like"/>
</dbReference>
<feature type="domain" description="PhoD-like phosphatase metallophosphatase" evidence="1">
    <location>
        <begin position="143"/>
        <end position="489"/>
    </location>
</feature>
<dbReference type="AlphaFoldDB" id="K6XKA6"/>
<dbReference type="PANTHER" id="PTHR43606:SF1">
    <property type="entry name" value="PHOD-LIKE PHOSPHATASE METALLOPHOSPHATASE DOMAIN-CONTAINING PROTEIN"/>
    <property type="match status" value="1"/>
</dbReference>
<organism evidence="3 4">
    <name type="scientific">Paraglaciecola arctica BSs20135</name>
    <dbReference type="NCBI Taxonomy" id="493475"/>
    <lineage>
        <taxon>Bacteria</taxon>
        <taxon>Pseudomonadati</taxon>
        <taxon>Pseudomonadota</taxon>
        <taxon>Gammaproteobacteria</taxon>
        <taxon>Alteromonadales</taxon>
        <taxon>Alteromonadaceae</taxon>
        <taxon>Paraglaciecola</taxon>
    </lineage>
</organism>
<dbReference type="InterPro" id="IPR038607">
    <property type="entry name" value="PhoD-like_sf"/>
</dbReference>
<dbReference type="STRING" id="493475.GARC_4152"/>
<dbReference type="Gene3D" id="2.60.40.380">
    <property type="entry name" value="Purple acid phosphatase-like, N-terminal"/>
    <property type="match status" value="1"/>
</dbReference>
<dbReference type="Gene3D" id="3.60.21.70">
    <property type="entry name" value="PhoD-like phosphatase"/>
    <property type="match status" value="1"/>
</dbReference>
<dbReference type="SUPFAM" id="SSF56300">
    <property type="entry name" value="Metallo-dependent phosphatases"/>
    <property type="match status" value="1"/>
</dbReference>
<gene>
    <name evidence="3" type="primary">phoD</name>
    <name evidence="3" type="ORF">GARC_4152</name>
</gene>
<dbReference type="Pfam" id="PF16655">
    <property type="entry name" value="PhoD_N"/>
    <property type="match status" value="1"/>
</dbReference>
<evidence type="ECO:0000313" key="4">
    <source>
        <dbReference type="Proteomes" id="UP000006327"/>
    </source>
</evidence>
<dbReference type="GO" id="GO:0004035">
    <property type="term" value="F:alkaline phosphatase activity"/>
    <property type="evidence" value="ECO:0007669"/>
    <property type="project" value="UniProtKB-EC"/>
</dbReference>
<evidence type="ECO:0000259" key="2">
    <source>
        <dbReference type="Pfam" id="PF16655"/>
    </source>
</evidence>
<dbReference type="RefSeq" id="WP_007623684.1">
    <property type="nucleotide sequence ID" value="NZ_BAEO01000060.1"/>
</dbReference>
<dbReference type="PROSITE" id="PS51257">
    <property type="entry name" value="PROKAR_LIPOPROTEIN"/>
    <property type="match status" value="1"/>
</dbReference>
<keyword evidence="3" id="KW-0378">Hydrolase</keyword>
<dbReference type="eggNOG" id="COG3540">
    <property type="taxonomic scope" value="Bacteria"/>
</dbReference>
<dbReference type="InterPro" id="IPR018946">
    <property type="entry name" value="PhoD-like_MPP"/>
</dbReference>
<sequence length="508" mass="57395">MKRRDFILSGLAIAGSACSPLPNQFIGNTKNINVITGISSGEASVDGAIIWSRCDRPAIMHVEVSSDPLFHHTTQFTGGYALAPTDYNAKTILSGLLPGQTWYYRVFFEDLVTRGIFSAKVAGKFKTTPTLKDNIRFCWSGDTAGQGYGIDPSRDGMLTYCAILEQQPDFFIHCGDLIYADGPISATKTLADGTVWRNIQHNSVSKVAESIQEFRERYYYNFLDQHLAALHRNVVTYQQWDDHEVKNNWYPGQIIDDSRYKYTEVTWLAEHSKKAMQDCNPISFGFTQKQLYRQIEYGPLLDIFMLDMRSFRGPNTDNLETKKTHFLGNAQLLWLKNALQQSKATWKIIAADMPIGVKVTDWGTNIADNMANIDGPPLGRELEFVDLLSFIKDNDIDNVHFITADVHYCASHFYDPNKAQYTHFKPFWEFVSGPLHAGTFSSNSMDNTFGPQVVFCGVPDDLEPSSPPSDNYQFFGQIDIDGVTEELQVSHYNRQGIKLWSTKLQPLG</sequence>
<dbReference type="EMBL" id="BAEO01000060">
    <property type="protein sequence ID" value="GAC21094.1"/>
    <property type="molecule type" value="Genomic_DNA"/>
</dbReference>
<dbReference type="InterPro" id="IPR032093">
    <property type="entry name" value="PhoD_N"/>
</dbReference>
<evidence type="ECO:0000259" key="1">
    <source>
        <dbReference type="Pfam" id="PF09423"/>
    </source>
</evidence>
<evidence type="ECO:0000313" key="3">
    <source>
        <dbReference type="EMBL" id="GAC21094.1"/>
    </source>
</evidence>
<keyword evidence="4" id="KW-1185">Reference proteome</keyword>
<proteinExistence type="predicted"/>
<dbReference type="PANTHER" id="PTHR43606">
    <property type="entry name" value="PHOSPHATASE, PUTATIVE (AFU_ORTHOLOGUE AFUA_6G08710)-RELATED"/>
    <property type="match status" value="1"/>
</dbReference>
<dbReference type="EC" id="3.1.3.1" evidence="3"/>
<dbReference type="Pfam" id="PF09423">
    <property type="entry name" value="PhoD"/>
    <property type="match status" value="1"/>
</dbReference>